<reference evidence="3 4" key="1">
    <citation type="journal article" date="2014" name="J. Gen. Virol.">
        <title>Whole-genome sequences of two turkey adenovirus types reveal the existence of two unknown lineages that merit the establishment of novel species within the genus Aviadenovirus.</title>
        <authorList>
            <person name="Marek A."/>
            <person name="Ballmann M.Z."/>
            <person name="Kosiol C."/>
            <person name="Harrach B."/>
            <person name="Schlotterer C."/>
            <person name="Hess M."/>
        </authorList>
    </citation>
    <scope>NUCLEOTIDE SEQUENCE [LARGE SCALE GENOMIC DNA]</scope>
    <source>
        <strain evidence="1">1277BT</strain>
        <strain evidence="2">D1648</strain>
    </source>
</reference>
<dbReference type="RefSeq" id="YP_008719845.1">
    <property type="nucleotide sequence ID" value="NC_022613.1"/>
</dbReference>
<dbReference type="GeneID" id="17401009"/>
<protein>
    <submittedName>
        <fullName evidence="2">ORF1B</fullName>
    </submittedName>
</protein>
<dbReference type="EMBL" id="KF477313">
    <property type="protein sequence ID" value="AGX93326.1"/>
    <property type="molecule type" value="Genomic_DNA"/>
</dbReference>
<sequence>MIVTVWHLAIWGWQFFDKLCGRYYRFRPYSERLLLMQSRLALERSLRRCLSEVAPPRTIEEE</sequence>
<dbReference type="Proteomes" id="UP000315075">
    <property type="component" value="Segment"/>
</dbReference>
<evidence type="ECO:0000313" key="4">
    <source>
        <dbReference type="Proteomes" id="UP000315075"/>
    </source>
</evidence>
<dbReference type="KEGG" id="vg:17401009"/>
<evidence type="ECO:0000313" key="3">
    <source>
        <dbReference type="Proteomes" id="UP000120888"/>
    </source>
</evidence>
<name>U5NET4_9ADEN</name>
<keyword evidence="3" id="KW-1185">Reference proteome</keyword>
<accession>U5NET4</accession>
<organism evidence="2 4">
    <name type="scientific">turkey adenovirus 5</name>
    <dbReference type="NCBI Taxonomy" id="1408258"/>
    <lineage>
        <taxon>Viruses</taxon>
        <taxon>Varidnaviria</taxon>
        <taxon>Bamfordvirae</taxon>
        <taxon>Preplasmiviricota</taxon>
        <taxon>Polisuviricotina</taxon>
        <taxon>Pharingeaviricetes</taxon>
        <taxon>Rowavirales</taxon>
        <taxon>Adenoviridae</taxon>
        <taxon>Aviadenovirus</taxon>
        <taxon>Aviadenovirus gallopavoquintum</taxon>
        <taxon>Turkey aviadenovirus D</taxon>
    </lineage>
</organism>
<dbReference type="EMBL" id="KF477314">
    <property type="protein sequence ID" value="AGX93363.1"/>
    <property type="molecule type" value="Genomic_DNA"/>
</dbReference>
<dbReference type="Proteomes" id="UP000120888">
    <property type="component" value="Segment"/>
</dbReference>
<evidence type="ECO:0000313" key="1">
    <source>
        <dbReference type="EMBL" id="AGX93326.1"/>
    </source>
</evidence>
<evidence type="ECO:0000313" key="2">
    <source>
        <dbReference type="EMBL" id="AGX93363.1"/>
    </source>
</evidence>
<proteinExistence type="predicted"/>